<proteinExistence type="predicted"/>
<evidence type="ECO:0000256" key="4">
    <source>
        <dbReference type="ARBA" id="ARBA00023136"/>
    </source>
</evidence>
<dbReference type="RefSeq" id="WP_024363856.1">
    <property type="nucleotide sequence ID" value="NZ_BJNS01000002.1"/>
</dbReference>
<evidence type="ECO:0000313" key="9">
    <source>
        <dbReference type="Proteomes" id="UP000255295"/>
    </source>
</evidence>
<dbReference type="Proteomes" id="UP000238825">
    <property type="component" value="Chromosome"/>
</dbReference>
<evidence type="ECO:0000256" key="5">
    <source>
        <dbReference type="SAM" id="Phobius"/>
    </source>
</evidence>
<evidence type="ECO:0000313" key="7">
    <source>
        <dbReference type="EMBL" id="SUV18297.1"/>
    </source>
</evidence>
<keyword evidence="4 5" id="KW-0472">Membrane</keyword>
<sequence length="181" mass="20501">MLDLIILVVLLGGLLVGAKRGFIVQMMHIVSFVVALIVAYIYYKPLAQKFVFWVPYPGVTDSGSLGVVIDSLDLDRTFYRVIAFAVIFFAVKIALQIVASIFDFIAYLPVLSTVNRWLGALLGMIENYLILFIVLYVLALVPIDFIQNLMSKSFISGLILEHTPIITKMFQNWWYIYLHAS</sequence>
<evidence type="ECO:0000256" key="1">
    <source>
        <dbReference type="ARBA" id="ARBA00004141"/>
    </source>
</evidence>
<dbReference type="Pfam" id="PF02674">
    <property type="entry name" value="Colicin_V"/>
    <property type="match status" value="1"/>
</dbReference>
<gene>
    <name evidence="6" type="ORF">LS41612_06690</name>
    <name evidence="7" type="ORF">NCTC10338_03422</name>
</gene>
<evidence type="ECO:0000313" key="8">
    <source>
        <dbReference type="Proteomes" id="UP000238825"/>
    </source>
</evidence>
<evidence type="ECO:0000256" key="2">
    <source>
        <dbReference type="ARBA" id="ARBA00022692"/>
    </source>
</evidence>
<dbReference type="EMBL" id="UFSZ01000001">
    <property type="protein sequence ID" value="SUV18297.1"/>
    <property type="molecule type" value="Genomic_DNA"/>
</dbReference>
<protein>
    <submittedName>
        <fullName evidence="7">Colicin V production protein</fullName>
    </submittedName>
</protein>
<evidence type="ECO:0000313" key="6">
    <source>
        <dbReference type="EMBL" id="AVK95955.1"/>
    </source>
</evidence>
<reference evidence="6 8" key="1">
    <citation type="submission" date="2017-03" db="EMBL/GenBank/DDBJ databases">
        <title>The whole genome sequencing and assembly of Lysinibacillus sphaericus DSM 28T strain.</title>
        <authorList>
            <person name="Lee Y.-J."/>
            <person name="Yi H."/>
            <person name="Bahn Y.-S."/>
            <person name="Kim J.F."/>
            <person name="Lee D.-W."/>
        </authorList>
    </citation>
    <scope>NUCLEOTIDE SEQUENCE [LARGE SCALE GENOMIC DNA]</scope>
    <source>
        <strain evidence="6 8">DSM 28</strain>
    </source>
</reference>
<dbReference type="InterPro" id="IPR003825">
    <property type="entry name" value="Colicin-V_CvpA"/>
</dbReference>
<dbReference type="PANTHER" id="PTHR37306:SF1">
    <property type="entry name" value="COLICIN V PRODUCTION PROTEIN"/>
    <property type="match status" value="1"/>
</dbReference>
<dbReference type="GO" id="GO:0009403">
    <property type="term" value="P:toxin biosynthetic process"/>
    <property type="evidence" value="ECO:0007669"/>
    <property type="project" value="InterPro"/>
</dbReference>
<organism evidence="6 8">
    <name type="scientific">Lysinibacillus sphaericus</name>
    <name type="common">Bacillus sphaericus</name>
    <dbReference type="NCBI Taxonomy" id="1421"/>
    <lineage>
        <taxon>Bacteria</taxon>
        <taxon>Bacillati</taxon>
        <taxon>Bacillota</taxon>
        <taxon>Bacilli</taxon>
        <taxon>Bacillales</taxon>
        <taxon>Bacillaceae</taxon>
        <taxon>Lysinibacillus</taxon>
    </lineage>
</organism>
<feature type="transmembrane region" description="Helical" evidence="5">
    <location>
        <begin position="27"/>
        <end position="43"/>
    </location>
</feature>
<accession>A0A2S0JXU6</accession>
<keyword evidence="2 5" id="KW-0812">Transmembrane</keyword>
<name>A0A2S0JXU6_LYSSH</name>
<dbReference type="GeneID" id="48275884"/>
<feature type="transmembrane region" description="Helical" evidence="5">
    <location>
        <begin position="128"/>
        <end position="146"/>
    </location>
</feature>
<dbReference type="EMBL" id="CP019980">
    <property type="protein sequence ID" value="AVK95955.1"/>
    <property type="molecule type" value="Genomic_DNA"/>
</dbReference>
<dbReference type="AlphaFoldDB" id="A0A2S0JXU6"/>
<comment type="subcellular location">
    <subcellularLocation>
        <location evidence="1">Membrane</location>
        <topology evidence="1">Multi-pass membrane protein</topology>
    </subcellularLocation>
</comment>
<feature type="transmembrane region" description="Helical" evidence="5">
    <location>
        <begin position="81"/>
        <end position="108"/>
    </location>
</feature>
<evidence type="ECO:0000256" key="3">
    <source>
        <dbReference type="ARBA" id="ARBA00022989"/>
    </source>
</evidence>
<dbReference type="Proteomes" id="UP000255295">
    <property type="component" value="Unassembled WGS sequence"/>
</dbReference>
<reference evidence="7 9" key="2">
    <citation type="submission" date="2018-06" db="EMBL/GenBank/DDBJ databases">
        <authorList>
            <consortium name="Pathogen Informatics"/>
            <person name="Doyle S."/>
        </authorList>
    </citation>
    <scope>NUCLEOTIDE SEQUENCE [LARGE SCALE GENOMIC DNA]</scope>
    <source>
        <strain evidence="7 9">NCTC10338</strain>
    </source>
</reference>
<dbReference type="PANTHER" id="PTHR37306">
    <property type="entry name" value="COLICIN V PRODUCTION PROTEIN"/>
    <property type="match status" value="1"/>
</dbReference>
<keyword evidence="3 5" id="KW-1133">Transmembrane helix</keyword>
<dbReference type="GO" id="GO:0016020">
    <property type="term" value="C:membrane"/>
    <property type="evidence" value="ECO:0007669"/>
    <property type="project" value="UniProtKB-SubCell"/>
</dbReference>